<evidence type="ECO:0000313" key="3">
    <source>
        <dbReference type="Proteomes" id="UP001176059"/>
    </source>
</evidence>
<gene>
    <name evidence="2" type="ORF">DFJ43DRAFT_1080837</name>
</gene>
<organism evidence="2 3">
    <name type="scientific">Lentinula guzmanii</name>
    <dbReference type="NCBI Taxonomy" id="2804957"/>
    <lineage>
        <taxon>Eukaryota</taxon>
        <taxon>Fungi</taxon>
        <taxon>Dikarya</taxon>
        <taxon>Basidiomycota</taxon>
        <taxon>Agaricomycotina</taxon>
        <taxon>Agaricomycetes</taxon>
        <taxon>Agaricomycetidae</taxon>
        <taxon>Agaricales</taxon>
        <taxon>Marasmiineae</taxon>
        <taxon>Omphalotaceae</taxon>
        <taxon>Lentinula</taxon>
    </lineage>
</organism>
<reference evidence="2" key="2">
    <citation type="journal article" date="2023" name="Proc. Natl. Acad. Sci. U.S.A.">
        <title>A global phylogenomic analysis of the shiitake genus Lentinula.</title>
        <authorList>
            <person name="Sierra-Patev S."/>
            <person name="Min B."/>
            <person name="Naranjo-Ortiz M."/>
            <person name="Looney B."/>
            <person name="Konkel Z."/>
            <person name="Slot J.C."/>
            <person name="Sakamoto Y."/>
            <person name="Steenwyk J.L."/>
            <person name="Rokas A."/>
            <person name="Carro J."/>
            <person name="Camarero S."/>
            <person name="Ferreira P."/>
            <person name="Molpeceres G."/>
            <person name="Ruiz-Duenas F.J."/>
            <person name="Serrano A."/>
            <person name="Henrissat B."/>
            <person name="Drula E."/>
            <person name="Hughes K.W."/>
            <person name="Mata J.L."/>
            <person name="Ishikawa N.K."/>
            <person name="Vargas-Isla R."/>
            <person name="Ushijima S."/>
            <person name="Smith C.A."/>
            <person name="Donoghue J."/>
            <person name="Ahrendt S."/>
            <person name="Andreopoulos W."/>
            <person name="He G."/>
            <person name="LaButti K."/>
            <person name="Lipzen A."/>
            <person name="Ng V."/>
            <person name="Riley R."/>
            <person name="Sandor L."/>
            <person name="Barry K."/>
            <person name="Martinez A.T."/>
            <person name="Xiao Y."/>
            <person name="Gibbons J.G."/>
            <person name="Terashima K."/>
            <person name="Grigoriev I.V."/>
            <person name="Hibbett D."/>
        </authorList>
    </citation>
    <scope>NUCLEOTIDE SEQUENCE</scope>
    <source>
        <strain evidence="2">ET3784</strain>
    </source>
</reference>
<comment type="caution">
    <text evidence="2">The sequence shown here is derived from an EMBL/GenBank/DDBJ whole genome shotgun (WGS) entry which is preliminary data.</text>
</comment>
<sequence length="176" mass="19592">MYGCFIVTEGYADIFELHEAPLAVREYLAANPLPTTKNELPYREGESSDDDVNTSKDSEGESSYDDIDTLVDVAVREVGWAARDVYKYMAAVSQQNQGELIEAAQGALLQMDHQTMTTAIIGLAGANRSDLSHKVCTAHAVPQSTHQTRHSPCSRWLDYITVLIIYYPESRVMETK</sequence>
<keyword evidence="3" id="KW-1185">Reference proteome</keyword>
<evidence type="ECO:0000256" key="1">
    <source>
        <dbReference type="SAM" id="MobiDB-lite"/>
    </source>
</evidence>
<protein>
    <submittedName>
        <fullName evidence="2">Uncharacterized protein</fullName>
    </submittedName>
</protein>
<dbReference type="EMBL" id="JANVFO010000032">
    <property type="protein sequence ID" value="KAJ3731287.1"/>
    <property type="molecule type" value="Genomic_DNA"/>
</dbReference>
<reference evidence="2" key="1">
    <citation type="submission" date="2022-08" db="EMBL/GenBank/DDBJ databases">
        <authorList>
            <consortium name="DOE Joint Genome Institute"/>
            <person name="Min B."/>
            <person name="Sierra-Patev S."/>
            <person name="Naranjo-Ortiz M."/>
            <person name="Looney B."/>
            <person name="Konkel Z."/>
            <person name="Slot J.C."/>
            <person name="Sakamoto Y."/>
            <person name="Steenwyk J.L."/>
            <person name="Rokas A."/>
            <person name="Carro J."/>
            <person name="Camarero S."/>
            <person name="Ferreira P."/>
            <person name="Molpeceres G."/>
            <person name="Ruiz-duenas F.J."/>
            <person name="Serrano A."/>
            <person name="Henrissat B."/>
            <person name="Drula E."/>
            <person name="Hughes K.W."/>
            <person name="Mata J.L."/>
            <person name="Ishikawa N.K."/>
            <person name="Vargas-Isla R."/>
            <person name="Ushijima S."/>
            <person name="Smith C.A."/>
            <person name="Ahrendt S."/>
            <person name="Andreopoulos W."/>
            <person name="He G."/>
            <person name="LaButti K."/>
            <person name="Lipzen A."/>
            <person name="Ng V."/>
            <person name="Riley R."/>
            <person name="Sandor L."/>
            <person name="Barry K."/>
            <person name="Martinez A.T."/>
            <person name="Xiao Y."/>
            <person name="Gibbons J.G."/>
            <person name="Terashima K."/>
            <person name="Hibbett D.S."/>
            <person name="Grigoriev I.V."/>
        </authorList>
    </citation>
    <scope>NUCLEOTIDE SEQUENCE</scope>
    <source>
        <strain evidence="2">ET3784</strain>
    </source>
</reference>
<evidence type="ECO:0000313" key="2">
    <source>
        <dbReference type="EMBL" id="KAJ3731287.1"/>
    </source>
</evidence>
<name>A0AA38J882_9AGAR</name>
<proteinExistence type="predicted"/>
<accession>A0AA38J882</accession>
<dbReference type="Proteomes" id="UP001176059">
    <property type="component" value="Unassembled WGS sequence"/>
</dbReference>
<dbReference type="AlphaFoldDB" id="A0AA38J882"/>
<feature type="region of interest" description="Disordered" evidence="1">
    <location>
        <begin position="35"/>
        <end position="64"/>
    </location>
</feature>